<dbReference type="AlphaFoldDB" id="A0A3E0TW52"/>
<keyword evidence="1" id="KW-0812">Transmembrane</keyword>
<dbReference type="Pfam" id="PF07963">
    <property type="entry name" value="N_methyl"/>
    <property type="match status" value="1"/>
</dbReference>
<name>A0A3E0TW52_9GAMM</name>
<comment type="caution">
    <text evidence="2">The sequence shown here is derived from an EMBL/GenBank/DDBJ whole genome shotgun (WGS) entry which is preliminary data.</text>
</comment>
<dbReference type="Proteomes" id="UP000256478">
    <property type="component" value="Unassembled WGS sequence"/>
</dbReference>
<keyword evidence="1" id="KW-0472">Membrane</keyword>
<protein>
    <submittedName>
        <fullName evidence="2">Prepilin-type N-terminal cleavage/methylation domain-containing protein</fullName>
    </submittedName>
</protein>
<dbReference type="EMBL" id="QUOU01000001">
    <property type="protein sequence ID" value="REL28162.1"/>
    <property type="molecule type" value="Genomic_DNA"/>
</dbReference>
<organism evidence="2 3">
    <name type="scientific">Thalassotalea euphylliae</name>
    <dbReference type="NCBI Taxonomy" id="1655234"/>
    <lineage>
        <taxon>Bacteria</taxon>
        <taxon>Pseudomonadati</taxon>
        <taxon>Pseudomonadota</taxon>
        <taxon>Gammaproteobacteria</taxon>
        <taxon>Alteromonadales</taxon>
        <taxon>Colwelliaceae</taxon>
        <taxon>Thalassotalea</taxon>
    </lineage>
</organism>
<gene>
    <name evidence="2" type="ORF">DXX93_17390</name>
</gene>
<dbReference type="RefSeq" id="WP_116009214.1">
    <property type="nucleotide sequence ID" value="NZ_QUOU01000001.1"/>
</dbReference>
<feature type="transmembrane region" description="Helical" evidence="1">
    <location>
        <begin position="20"/>
        <end position="42"/>
    </location>
</feature>
<reference evidence="2 3" key="1">
    <citation type="submission" date="2018-08" db="EMBL/GenBank/DDBJ databases">
        <title>Thalassotalea euphylliae genome.</title>
        <authorList>
            <person name="Summers S."/>
            <person name="Rice S.A."/>
            <person name="Freckelton M.L."/>
            <person name="Nedved B.T."/>
            <person name="Hadfield M.G."/>
        </authorList>
    </citation>
    <scope>NUCLEOTIDE SEQUENCE [LARGE SCALE GENOMIC DNA]</scope>
    <source>
        <strain evidence="2 3">H1</strain>
    </source>
</reference>
<dbReference type="PROSITE" id="PS00409">
    <property type="entry name" value="PROKAR_NTER_METHYL"/>
    <property type="match status" value="1"/>
</dbReference>
<dbReference type="InterPro" id="IPR012902">
    <property type="entry name" value="N_methyl_site"/>
</dbReference>
<dbReference type="NCBIfam" id="TIGR02532">
    <property type="entry name" value="IV_pilin_GFxxxE"/>
    <property type="match status" value="1"/>
</dbReference>
<evidence type="ECO:0000256" key="1">
    <source>
        <dbReference type="SAM" id="Phobius"/>
    </source>
</evidence>
<keyword evidence="1" id="KW-1133">Transmembrane helix</keyword>
<sequence length="204" mass="22414">MPNKQNSKTGSLAKHHGFTLIELIIGIVVLAISFSVITSLIIPTTVQSANQLHQIRAAELGQTLMNEILARSFDENSDHAGGLFRCQEQGVECTGTISSIVSLGVDVGESRDQYNDVDDFYCYDPSSPDKSKSYELPCANPANWNIAPYSSDIYSNYRVAVNVFYDGNYDGVDDNDYAVAKHIGLSIRTPSGEEINLTTYKVNF</sequence>
<dbReference type="OrthoDB" id="5593857at2"/>
<proteinExistence type="predicted"/>
<evidence type="ECO:0000313" key="2">
    <source>
        <dbReference type="EMBL" id="REL28162.1"/>
    </source>
</evidence>
<accession>A0A3E0TW52</accession>
<evidence type="ECO:0000313" key="3">
    <source>
        <dbReference type="Proteomes" id="UP000256478"/>
    </source>
</evidence>